<dbReference type="GO" id="GO:0005085">
    <property type="term" value="F:guanyl-nucleotide exchange factor activity"/>
    <property type="evidence" value="ECO:0007669"/>
    <property type="project" value="UniProtKB-KW"/>
</dbReference>
<organism evidence="7 8">
    <name type="scientific">Glutinoglossum americanum</name>
    <dbReference type="NCBI Taxonomy" id="1670608"/>
    <lineage>
        <taxon>Eukaryota</taxon>
        <taxon>Fungi</taxon>
        <taxon>Dikarya</taxon>
        <taxon>Ascomycota</taxon>
        <taxon>Pezizomycotina</taxon>
        <taxon>Geoglossomycetes</taxon>
        <taxon>Geoglossales</taxon>
        <taxon>Geoglossaceae</taxon>
        <taxon>Glutinoglossum</taxon>
    </lineage>
</organism>
<dbReference type="Gene3D" id="1.20.870.10">
    <property type="entry name" value="Son of sevenless (SoS) protein Chain: S domain 1"/>
    <property type="match status" value="1"/>
</dbReference>
<keyword evidence="2" id="KW-0344">Guanine-nucleotide releasing factor</keyword>
<feature type="compositionally biased region" description="Polar residues" evidence="3">
    <location>
        <begin position="62"/>
        <end position="72"/>
    </location>
</feature>
<dbReference type="Pfam" id="PF00620">
    <property type="entry name" value="RhoGAP"/>
    <property type="match status" value="1"/>
</dbReference>
<dbReference type="InterPro" id="IPR000651">
    <property type="entry name" value="Ras-like_Gua-exchang_fac_N"/>
</dbReference>
<keyword evidence="1" id="KW-0343">GTPase activation</keyword>
<feature type="domain" description="Ras-GEF" evidence="4">
    <location>
        <begin position="413"/>
        <end position="682"/>
    </location>
</feature>
<evidence type="ECO:0000313" key="7">
    <source>
        <dbReference type="EMBL" id="KAH0544900.1"/>
    </source>
</evidence>
<dbReference type="Gene3D" id="1.10.840.10">
    <property type="entry name" value="Ras guanine-nucleotide exchange factors catalytic domain"/>
    <property type="match status" value="1"/>
</dbReference>
<dbReference type="InterPro" id="IPR000198">
    <property type="entry name" value="RhoGAP_dom"/>
</dbReference>
<feature type="domain" description="Rho-GAP" evidence="6">
    <location>
        <begin position="1589"/>
        <end position="1776"/>
    </location>
</feature>
<evidence type="ECO:0000259" key="4">
    <source>
        <dbReference type="PROSITE" id="PS50009"/>
    </source>
</evidence>
<accession>A0A9P8IBX8</accession>
<evidence type="ECO:0000259" key="5">
    <source>
        <dbReference type="PROSITE" id="PS50212"/>
    </source>
</evidence>
<feature type="compositionally biased region" description="Basic and acidic residues" evidence="3">
    <location>
        <begin position="32"/>
        <end position="42"/>
    </location>
</feature>
<dbReference type="EMBL" id="JAGHQL010000012">
    <property type="protein sequence ID" value="KAH0544900.1"/>
    <property type="molecule type" value="Genomic_DNA"/>
</dbReference>
<feature type="compositionally biased region" description="Basic and acidic residues" evidence="3">
    <location>
        <begin position="1"/>
        <end position="11"/>
    </location>
</feature>
<feature type="region of interest" description="Disordered" evidence="3">
    <location>
        <begin position="859"/>
        <end position="891"/>
    </location>
</feature>
<evidence type="ECO:0000256" key="3">
    <source>
        <dbReference type="SAM" id="MobiDB-lite"/>
    </source>
</evidence>
<dbReference type="SMART" id="SM00147">
    <property type="entry name" value="RasGEF"/>
    <property type="match status" value="1"/>
</dbReference>
<reference evidence="7" key="1">
    <citation type="submission" date="2021-03" db="EMBL/GenBank/DDBJ databases">
        <title>Comparative genomics and phylogenomic investigation of the class Geoglossomycetes provide insights into ecological specialization and systematics.</title>
        <authorList>
            <person name="Melie T."/>
            <person name="Pirro S."/>
            <person name="Miller A.N."/>
            <person name="Quandt A."/>
        </authorList>
    </citation>
    <scope>NUCLEOTIDE SEQUENCE</scope>
    <source>
        <strain evidence="7">GBOQ0MN5Z8</strain>
    </source>
</reference>
<evidence type="ECO:0000313" key="8">
    <source>
        <dbReference type="Proteomes" id="UP000698800"/>
    </source>
</evidence>
<name>A0A9P8IBX8_9PEZI</name>
<dbReference type="CDD" id="cd06224">
    <property type="entry name" value="REM"/>
    <property type="match status" value="1"/>
</dbReference>
<feature type="region of interest" description="Disordered" evidence="3">
    <location>
        <begin position="1"/>
        <end position="92"/>
    </location>
</feature>
<dbReference type="OrthoDB" id="79452at2759"/>
<evidence type="ECO:0000256" key="1">
    <source>
        <dbReference type="ARBA" id="ARBA00022468"/>
    </source>
</evidence>
<dbReference type="Pfam" id="PF00618">
    <property type="entry name" value="RasGEF_N"/>
    <property type="match status" value="1"/>
</dbReference>
<gene>
    <name evidence="7" type="ORF">FGG08_000980</name>
</gene>
<sequence>MEPPPRPDDGQKYGVRGGAMPRSITTSFLKPFGKDRDRRELKSPTLPTSPLFTRPKTRDGRYQSSRDLSSEGSEPLDIPQSSQRNKQKFMSTGFASSSYKALSVSVRDLSTHMFGHGTSPPSRTVQPPSPIVYGSSEGTPVVKMTAPNSISSGIGSASTTSLPVVADEGSDDGITSGDAPAGWVNLAQVSIKKGMPTDISLTLRYIYIMHDQLHILKPPPSLQISSFDIAAISNALTRPSTAPASANFGGDGSALSHKTPDRHPDLLLSKNRQFVIGGSTEALCHEILFTKDNEFIKNGTLTMSAWAVPNTAILMLTDMVAIADRSRRVAEIIRLLLKYEAGLFLEANFLNLVKLLVEKGVTRQNQKLAQELRAEIGTCVGGLKSALAPLVETLSSDSPTTLSLSLEEFETLDPNRFADQIHLFHLTFLDVWNPERDFSLLFLSPSAPPPTYVNPLVFTVCRIHFLTERALSHILIAESRSLLPEQRAEIWDRWFRVGEELRIRGDMAGWLAVAMALLSPPVLRLKEMWKFINARYRNKWLKPWIEIMETLYRRKLHFIGKLSPEDKSMILVPDGTGTAIAVSDVVPYYGDLCHEISEADANRGRQLNIQPYFTGLNALRAGLDRWKDAYKKPYSTWSLRSVSYKRDQDLQEMLHSLNLKNNNPSSLENTEFFQLSLGCEPCYTGQYIEHIYHQRLPIEIGAQSPLVIVQIMPSYSLFSHDDSIAKTSKHRPPTGNHGTTRQDAYLHSPFRAKFEPENGYPMSDKAGGRMLRRSRSFPPSGSGAITGHQDLDWVAQLQTSELRSGDINLLQALRDVTGLDQQTYTTKDDDLCLKTLPEETQSCSMSVIDVDSNRLSQSHSDQLHDYRSYSPDTGESGFLDAGPSEASDGSTISVVPKGATVERLLDILVLGVESFSTRMTRTDLQGKTLTMDMEIYRRTFFATFRSFISPIVLLEFLKKRLLGAKWLAFRSEDGSEDFPDWTGGKTDPEDFWSVDWVLVAKIHYRILRALLYWIDEWFDDFNADASMRELFSSFIALGRREIQDEWHESRDEAWHRDTLKEAAEIRRTFEALELLFKQRCFAPPQDRFPDLKTNRHKPLLPMTRNLDTLARFLTETNAMIVYYYRRVSINDWMLAFELLEVQSTDPLGFYPTKLAVAQNEEDGLIQDVSFLFANLRRPGTNQSVFDAFPAAIKDLFRFHTNLKYWFLTQITAVWLNLEQRSRAIAQVLRSLGICRKAMSRWDLYDSSRSSPGKSVPSFLATAISSAVIRPESRMFEYAWIEAASMVTGQRRPIHNLEELIPEIELDRKLESFAPSVFWLFERMLEIVCFVPNMQVDNNRLINFDKRRFAYNLIDNITKMPFMQTHELSTGSLPYSFPPKPEYELKRLKGVASRENESLKGKLHKIFSELLHQEAEKIRRDSRQRDVISRHLRETTKTVHRRQGTAGRLDVGDAKGSMGRRLGVNLIRTVGRPISMAFTSSWTPPPHVQSRVVAIADLPTSRSVQDWGRPLTSINLVQCNLVACPKDTRKQYIWYVQPKAKNTVFKIQSTDPAAMESFLRVIEGLRRKPATEGKELFVDPRRRPEPLFGIPLAVLCARDRKPIPIEIDRLIYEIEKRGLDSEGLYRLSGSLASIRALRSMYDAGEPINFDDDRWADTNILTGLLKMWMRELPEPIVQDKELRAFQSAVANKNRPENEIIEGFKIICLRMDRPHYNFLRAFYLHLQRVAKNASMNKMSVNNLALIFGMSFSKMDSSDQGQTQINSMLRLFIGRADEIFIDLDEEEADSIITAARNAALPASTPASPSPTTGAPRDWLQARDSPQKSPRRFVLRRFGGDGTGDDDYDDDDILEEDSGEDFVFEKS</sequence>
<proteinExistence type="predicted"/>
<dbReference type="SMART" id="SM00324">
    <property type="entry name" value="RhoGAP"/>
    <property type="match status" value="1"/>
</dbReference>
<dbReference type="PROSITE" id="PS50238">
    <property type="entry name" value="RHOGAP"/>
    <property type="match status" value="1"/>
</dbReference>
<dbReference type="PROSITE" id="PS50009">
    <property type="entry name" value="RASGEF_CAT"/>
    <property type="match status" value="1"/>
</dbReference>
<dbReference type="InterPro" id="IPR050729">
    <property type="entry name" value="Rho-GAP"/>
</dbReference>
<evidence type="ECO:0000259" key="6">
    <source>
        <dbReference type="PROSITE" id="PS50238"/>
    </source>
</evidence>
<dbReference type="InterPro" id="IPR023578">
    <property type="entry name" value="Ras_GEF_dom_sf"/>
</dbReference>
<feature type="compositionally biased region" description="Low complexity" evidence="3">
    <location>
        <begin position="1795"/>
        <end position="1811"/>
    </location>
</feature>
<feature type="domain" description="N-terminal Ras-GEF" evidence="5">
    <location>
        <begin position="892"/>
        <end position="1058"/>
    </location>
</feature>
<evidence type="ECO:0000256" key="2">
    <source>
        <dbReference type="PROSITE-ProRule" id="PRU00168"/>
    </source>
</evidence>
<feature type="region of interest" description="Disordered" evidence="3">
    <location>
        <begin position="1795"/>
        <end position="1862"/>
    </location>
</feature>
<comment type="caution">
    <text evidence="7">The sequence shown here is derived from an EMBL/GenBank/DDBJ whole genome shotgun (WGS) entry which is preliminary data.</text>
</comment>
<dbReference type="GO" id="GO:0005938">
    <property type="term" value="C:cell cortex"/>
    <property type="evidence" value="ECO:0007669"/>
    <property type="project" value="UniProtKB-ARBA"/>
</dbReference>
<dbReference type="PROSITE" id="PS50212">
    <property type="entry name" value="RASGEF_NTER"/>
    <property type="match status" value="1"/>
</dbReference>
<feature type="compositionally biased region" description="Acidic residues" evidence="3">
    <location>
        <begin position="1838"/>
        <end position="1862"/>
    </location>
</feature>
<dbReference type="InterPro" id="IPR001895">
    <property type="entry name" value="RASGEF_cat_dom"/>
</dbReference>
<dbReference type="SUPFAM" id="SSF48350">
    <property type="entry name" value="GTPase activation domain, GAP"/>
    <property type="match status" value="1"/>
</dbReference>
<dbReference type="PANTHER" id="PTHR23176:SF96">
    <property type="entry name" value="GTPASE-ACTIVATING PROTEIN BEM2_IPL2"/>
    <property type="match status" value="1"/>
</dbReference>
<dbReference type="Pfam" id="PF00617">
    <property type="entry name" value="RasGEF"/>
    <property type="match status" value="1"/>
</dbReference>
<dbReference type="InterPro" id="IPR036964">
    <property type="entry name" value="RASGEF_cat_dom_sf"/>
</dbReference>
<keyword evidence="8" id="KW-1185">Reference proteome</keyword>
<dbReference type="PANTHER" id="PTHR23176">
    <property type="entry name" value="RHO/RAC/CDC GTPASE-ACTIVATING PROTEIN"/>
    <property type="match status" value="1"/>
</dbReference>
<protein>
    <submittedName>
        <fullName evidence="7">Uncharacterized protein</fullName>
    </submittedName>
</protein>
<feature type="compositionally biased region" description="Polar residues" evidence="3">
    <location>
        <begin position="79"/>
        <end position="92"/>
    </location>
</feature>
<dbReference type="GO" id="GO:0007264">
    <property type="term" value="P:small GTPase-mediated signal transduction"/>
    <property type="evidence" value="ECO:0007669"/>
    <property type="project" value="InterPro"/>
</dbReference>
<dbReference type="Proteomes" id="UP000698800">
    <property type="component" value="Unassembled WGS sequence"/>
</dbReference>
<dbReference type="GO" id="GO:0005096">
    <property type="term" value="F:GTPase activator activity"/>
    <property type="evidence" value="ECO:0007669"/>
    <property type="project" value="UniProtKB-KW"/>
</dbReference>
<dbReference type="InterPro" id="IPR008936">
    <property type="entry name" value="Rho_GTPase_activation_prot"/>
</dbReference>
<dbReference type="Gene3D" id="1.10.555.10">
    <property type="entry name" value="Rho GTPase activation protein"/>
    <property type="match status" value="1"/>
</dbReference>
<dbReference type="SUPFAM" id="SSF48366">
    <property type="entry name" value="Ras GEF"/>
    <property type="match status" value="2"/>
</dbReference>